<dbReference type="RefSeq" id="WP_271471123.1">
    <property type="nucleotide sequence ID" value="NZ_JANEWF010000014.1"/>
</dbReference>
<organism evidence="1 2">
    <name type="scientific">Metapseudomonas resinovorans</name>
    <name type="common">Pseudomonas resinovorans</name>
    <dbReference type="NCBI Taxonomy" id="53412"/>
    <lineage>
        <taxon>Bacteria</taxon>
        <taxon>Pseudomonadati</taxon>
        <taxon>Pseudomonadota</taxon>
        <taxon>Gammaproteobacteria</taxon>
        <taxon>Pseudomonadales</taxon>
        <taxon>Pseudomonadaceae</taxon>
        <taxon>Metapseudomonas</taxon>
    </lineage>
</organism>
<protein>
    <submittedName>
        <fullName evidence="1">Uncharacterized protein</fullName>
    </submittedName>
</protein>
<keyword evidence="2" id="KW-1185">Reference proteome</keyword>
<evidence type="ECO:0000313" key="2">
    <source>
        <dbReference type="Proteomes" id="UP001211689"/>
    </source>
</evidence>
<accession>A0ABT4Y5S8</accession>
<name>A0ABT4Y5S8_METRE</name>
<reference evidence="1 2" key="1">
    <citation type="submission" date="2022-07" db="EMBL/GenBank/DDBJ databases">
        <title>Genome Analysis of Selected Gammaproteobacteria from Nigerian Food snails.</title>
        <authorList>
            <person name="Okafor A.C."/>
        </authorList>
    </citation>
    <scope>NUCLEOTIDE SEQUENCE [LARGE SCALE GENOMIC DNA]</scope>
    <source>
        <strain evidence="1 2">Awg 2</strain>
    </source>
</reference>
<comment type="caution">
    <text evidence="1">The sequence shown here is derived from an EMBL/GenBank/DDBJ whole genome shotgun (WGS) entry which is preliminary data.</text>
</comment>
<sequence>MPVSAPIRLPMPEQPVPSNIPLPYQLPLPFPPRGEVQPLLASRQLH</sequence>
<dbReference type="EMBL" id="JANEWF010000014">
    <property type="protein sequence ID" value="MDA8484215.1"/>
    <property type="molecule type" value="Genomic_DNA"/>
</dbReference>
<gene>
    <name evidence="1" type="ORF">NNO07_14155</name>
</gene>
<dbReference type="Proteomes" id="UP001211689">
    <property type="component" value="Unassembled WGS sequence"/>
</dbReference>
<evidence type="ECO:0000313" key="1">
    <source>
        <dbReference type="EMBL" id="MDA8484215.1"/>
    </source>
</evidence>
<proteinExistence type="predicted"/>